<evidence type="ECO:0000313" key="3">
    <source>
        <dbReference type="Proteomes" id="UP001489004"/>
    </source>
</evidence>
<comment type="caution">
    <text evidence="2">The sequence shown here is derived from an EMBL/GenBank/DDBJ whole genome shotgun (WGS) entry which is preliminary data.</text>
</comment>
<evidence type="ECO:0000256" key="1">
    <source>
        <dbReference type="SAM" id="MobiDB-lite"/>
    </source>
</evidence>
<feature type="region of interest" description="Disordered" evidence="1">
    <location>
        <begin position="1"/>
        <end position="24"/>
    </location>
</feature>
<dbReference type="Proteomes" id="UP001489004">
    <property type="component" value="Unassembled WGS sequence"/>
</dbReference>
<reference evidence="2 3" key="1">
    <citation type="journal article" date="2024" name="Nat. Commun.">
        <title>Phylogenomics reveals the evolutionary origins of lichenization in chlorophyte algae.</title>
        <authorList>
            <person name="Puginier C."/>
            <person name="Libourel C."/>
            <person name="Otte J."/>
            <person name="Skaloud P."/>
            <person name="Haon M."/>
            <person name="Grisel S."/>
            <person name="Petersen M."/>
            <person name="Berrin J.G."/>
            <person name="Delaux P.M."/>
            <person name="Dal Grande F."/>
            <person name="Keller J."/>
        </authorList>
    </citation>
    <scope>NUCLEOTIDE SEQUENCE [LARGE SCALE GENOMIC DNA]</scope>
    <source>
        <strain evidence="2 3">SAG 2043</strain>
    </source>
</reference>
<proteinExistence type="predicted"/>
<feature type="region of interest" description="Disordered" evidence="1">
    <location>
        <begin position="91"/>
        <end position="116"/>
    </location>
</feature>
<protein>
    <submittedName>
        <fullName evidence="2">Uncharacterized protein</fullName>
    </submittedName>
</protein>
<gene>
    <name evidence="2" type="ORF">WJX72_012510</name>
</gene>
<organism evidence="2 3">
    <name type="scientific">[Myrmecia] bisecta</name>
    <dbReference type="NCBI Taxonomy" id="41462"/>
    <lineage>
        <taxon>Eukaryota</taxon>
        <taxon>Viridiplantae</taxon>
        <taxon>Chlorophyta</taxon>
        <taxon>core chlorophytes</taxon>
        <taxon>Trebouxiophyceae</taxon>
        <taxon>Trebouxiales</taxon>
        <taxon>Trebouxiaceae</taxon>
        <taxon>Myrmecia</taxon>
    </lineage>
</organism>
<feature type="region of interest" description="Disordered" evidence="1">
    <location>
        <begin position="39"/>
        <end position="75"/>
    </location>
</feature>
<dbReference type="AlphaFoldDB" id="A0AAW1PY36"/>
<accession>A0AAW1PY36</accession>
<evidence type="ECO:0000313" key="2">
    <source>
        <dbReference type="EMBL" id="KAK9813322.1"/>
    </source>
</evidence>
<name>A0AAW1PY36_9CHLO</name>
<sequence>MLSPAAVTPTAIPRDCEQGADRVGSTSIVQTAAGVPAQSPFATEAVQDAPLQARPYATHTDSTTPDPGRSVSWVDQQPGQNLHTVREFEPSETGLADGEAEAAVAGQKGRDKYGVQ</sequence>
<keyword evidence="3" id="KW-1185">Reference proteome</keyword>
<dbReference type="EMBL" id="JALJOR010000008">
    <property type="protein sequence ID" value="KAK9813322.1"/>
    <property type="molecule type" value="Genomic_DNA"/>
</dbReference>